<gene>
    <name evidence="6" type="primary">purS</name>
    <name evidence="7" type="ORF">CRU91_10585</name>
</gene>
<dbReference type="Pfam" id="PF02700">
    <property type="entry name" value="PurS"/>
    <property type="match status" value="1"/>
</dbReference>
<evidence type="ECO:0000256" key="2">
    <source>
        <dbReference type="ARBA" id="ARBA00022598"/>
    </source>
</evidence>
<evidence type="ECO:0000313" key="7">
    <source>
        <dbReference type="EMBL" id="RBQ28191.1"/>
    </source>
</evidence>
<reference evidence="7 8" key="1">
    <citation type="submission" date="2017-10" db="EMBL/GenBank/DDBJ databases">
        <title>Genomics of the genus Arcobacter.</title>
        <authorList>
            <person name="Perez-Cataluna A."/>
            <person name="Figueras M.J."/>
        </authorList>
    </citation>
    <scope>NUCLEOTIDE SEQUENCE [LARGE SCALE GENOMIC DNA]</scope>
    <source>
        <strain evidence="7 8">CECT 9230</strain>
    </source>
</reference>
<dbReference type="GO" id="GO:0005524">
    <property type="term" value="F:ATP binding"/>
    <property type="evidence" value="ECO:0007669"/>
    <property type="project" value="UniProtKB-UniRule"/>
</dbReference>
<comment type="similarity">
    <text evidence="6">Belongs to the PurS family.</text>
</comment>
<proteinExistence type="inferred from homology"/>
<dbReference type="PANTHER" id="PTHR34696:SF1">
    <property type="entry name" value="PHOSPHORIBOSYLFORMYLGLYCINAMIDINE SYNTHASE SUBUNIT PURS"/>
    <property type="match status" value="1"/>
</dbReference>
<comment type="catalytic activity">
    <reaction evidence="6">
        <text>N(2)-formyl-N(1)-(5-phospho-beta-D-ribosyl)glycinamide + L-glutamine + ATP + H2O = 2-formamido-N(1)-(5-O-phospho-beta-D-ribosyl)acetamidine + L-glutamate + ADP + phosphate + H(+)</text>
        <dbReference type="Rhea" id="RHEA:17129"/>
        <dbReference type="ChEBI" id="CHEBI:15377"/>
        <dbReference type="ChEBI" id="CHEBI:15378"/>
        <dbReference type="ChEBI" id="CHEBI:29985"/>
        <dbReference type="ChEBI" id="CHEBI:30616"/>
        <dbReference type="ChEBI" id="CHEBI:43474"/>
        <dbReference type="ChEBI" id="CHEBI:58359"/>
        <dbReference type="ChEBI" id="CHEBI:147286"/>
        <dbReference type="ChEBI" id="CHEBI:147287"/>
        <dbReference type="ChEBI" id="CHEBI:456216"/>
        <dbReference type="EC" id="6.3.5.3"/>
    </reaction>
</comment>
<evidence type="ECO:0000256" key="3">
    <source>
        <dbReference type="ARBA" id="ARBA00022741"/>
    </source>
</evidence>
<protein>
    <recommendedName>
        <fullName evidence="6">Phosphoribosylformylglycinamidine synthase subunit PurS</fullName>
        <shortName evidence="6">FGAM synthase</shortName>
        <ecNumber evidence="6">6.3.5.3</ecNumber>
    </recommendedName>
    <alternativeName>
        <fullName evidence="6">Formylglycinamide ribonucleotide amidotransferase subunit III</fullName>
        <shortName evidence="6">FGAR amidotransferase III</shortName>
        <shortName evidence="6">FGAR-AT III</shortName>
    </alternativeName>
    <alternativeName>
        <fullName evidence="6">Phosphoribosylformylglycinamidine synthase subunit III</fullName>
    </alternativeName>
</protein>
<dbReference type="GO" id="GO:0005737">
    <property type="term" value="C:cytoplasm"/>
    <property type="evidence" value="ECO:0007669"/>
    <property type="project" value="UniProtKB-SubCell"/>
</dbReference>
<evidence type="ECO:0000313" key="8">
    <source>
        <dbReference type="Proteomes" id="UP000252669"/>
    </source>
</evidence>
<dbReference type="EC" id="6.3.5.3" evidence="6"/>
<dbReference type="RefSeq" id="WP_113895196.1">
    <property type="nucleotide sequence ID" value="NZ_JANJGA010000020.1"/>
</dbReference>
<dbReference type="UniPathway" id="UPA00074">
    <property type="reaction ID" value="UER00128"/>
</dbReference>
<dbReference type="Gene3D" id="3.30.1280.10">
    <property type="entry name" value="Phosphoribosylformylglycinamidine synthase subunit PurS"/>
    <property type="match status" value="1"/>
</dbReference>
<dbReference type="SUPFAM" id="SSF82697">
    <property type="entry name" value="PurS-like"/>
    <property type="match status" value="1"/>
</dbReference>
<dbReference type="Proteomes" id="UP000252669">
    <property type="component" value="Unassembled WGS sequence"/>
</dbReference>
<comment type="caution">
    <text evidence="7">The sequence shown here is derived from an EMBL/GenBank/DDBJ whole genome shotgun (WGS) entry which is preliminary data.</text>
</comment>
<dbReference type="PANTHER" id="PTHR34696">
    <property type="entry name" value="PHOSPHORIBOSYLFORMYLGLYCINAMIDINE SYNTHASE SUBUNIT PURS"/>
    <property type="match status" value="1"/>
</dbReference>
<comment type="pathway">
    <text evidence="6">Purine metabolism; IMP biosynthesis via de novo pathway; 5-amino-1-(5-phospho-D-ribosyl)imidazole from N(2)-formyl-N(1)-(5-phospho-D-ribosyl)glycinamide: step 1/2.</text>
</comment>
<dbReference type="OrthoDB" id="9799101at2"/>
<comment type="subunit">
    <text evidence="6">Part of the FGAM synthase complex composed of 1 PurL, 1 PurQ and 2 PurS subunits.</text>
</comment>
<dbReference type="NCBIfam" id="TIGR00302">
    <property type="entry name" value="phosphoribosylformylglycinamidine synthase subunit PurS"/>
    <property type="match status" value="1"/>
</dbReference>
<evidence type="ECO:0000256" key="4">
    <source>
        <dbReference type="ARBA" id="ARBA00022755"/>
    </source>
</evidence>
<sequence>MKAIVNVGLKKGVLDDQGKAINHALGTLGFKDLISDVRVGKQIIIELNSDDENSAKIEVTKMCEKLLANTVIEDYTIEIVG</sequence>
<evidence type="ECO:0000256" key="5">
    <source>
        <dbReference type="ARBA" id="ARBA00022840"/>
    </source>
</evidence>
<dbReference type="InterPro" id="IPR036604">
    <property type="entry name" value="PurS-like_sf"/>
</dbReference>
<evidence type="ECO:0000256" key="6">
    <source>
        <dbReference type="HAMAP-Rule" id="MF_01926"/>
    </source>
</evidence>
<keyword evidence="4 6" id="KW-0658">Purine biosynthesis</keyword>
<keyword evidence="1 6" id="KW-0963">Cytoplasm</keyword>
<evidence type="ECO:0000256" key="1">
    <source>
        <dbReference type="ARBA" id="ARBA00022490"/>
    </source>
</evidence>
<accession>A0A366MPI6</accession>
<comment type="function">
    <text evidence="6">Part of the phosphoribosylformylglycinamidine synthase complex involved in the purines biosynthetic pathway. Catalyzes the ATP-dependent conversion of formylglycinamide ribonucleotide (FGAR) and glutamine to yield formylglycinamidine ribonucleotide (FGAM) and glutamate. The FGAM synthase complex is composed of three subunits. PurQ produces an ammonia molecule by converting glutamine to glutamate. PurL transfers the ammonia molecule to FGAR to form FGAM in an ATP-dependent manner. PurS interacts with PurQ and PurL and is thought to assist in the transfer of the ammonia molecule from PurQ to PurL.</text>
</comment>
<keyword evidence="8" id="KW-1185">Reference proteome</keyword>
<comment type="subcellular location">
    <subcellularLocation>
        <location evidence="6">Cytoplasm</location>
    </subcellularLocation>
</comment>
<dbReference type="HAMAP" id="MF_01926">
    <property type="entry name" value="PurS"/>
    <property type="match status" value="1"/>
</dbReference>
<dbReference type="EMBL" id="PDKB01000021">
    <property type="protein sequence ID" value="RBQ28191.1"/>
    <property type="molecule type" value="Genomic_DNA"/>
</dbReference>
<keyword evidence="2 6" id="KW-0436">Ligase</keyword>
<organism evidence="7 8">
    <name type="scientific">Aliarcobacter vitoriensis</name>
    <dbReference type="NCBI Taxonomy" id="2011099"/>
    <lineage>
        <taxon>Bacteria</taxon>
        <taxon>Pseudomonadati</taxon>
        <taxon>Campylobacterota</taxon>
        <taxon>Epsilonproteobacteria</taxon>
        <taxon>Campylobacterales</taxon>
        <taxon>Arcobacteraceae</taxon>
        <taxon>Aliarcobacter</taxon>
    </lineage>
</organism>
<name>A0A366MPI6_9BACT</name>
<keyword evidence="5 6" id="KW-0067">ATP-binding</keyword>
<dbReference type="InterPro" id="IPR003850">
    <property type="entry name" value="PurS"/>
</dbReference>
<keyword evidence="3 6" id="KW-0547">Nucleotide-binding</keyword>
<dbReference type="NCBIfam" id="NF004630">
    <property type="entry name" value="PRK05974.1"/>
    <property type="match status" value="1"/>
</dbReference>
<dbReference type="GO" id="GO:0004642">
    <property type="term" value="F:phosphoribosylformylglycinamidine synthase activity"/>
    <property type="evidence" value="ECO:0007669"/>
    <property type="project" value="UniProtKB-UniRule"/>
</dbReference>
<dbReference type="GO" id="GO:0006189">
    <property type="term" value="P:'de novo' IMP biosynthetic process"/>
    <property type="evidence" value="ECO:0007669"/>
    <property type="project" value="UniProtKB-UniRule"/>
</dbReference>
<dbReference type="AlphaFoldDB" id="A0A366MPI6"/>